<accession>A0A4P6EW51</accession>
<dbReference type="AlphaFoldDB" id="A0A4P6EW51"/>
<dbReference type="Gene3D" id="3.40.50.150">
    <property type="entry name" value="Vaccinia Virus protein VP39"/>
    <property type="match status" value="1"/>
</dbReference>
<dbReference type="InterPro" id="IPR029063">
    <property type="entry name" value="SAM-dependent_MTases_sf"/>
</dbReference>
<comment type="similarity">
    <text evidence="1">Belongs to the N(4)/N(6)-methyltransferase family.</text>
</comment>
<feature type="domain" description="NACHT-associated inactive Restriction Endonuclease 1 sensor" evidence="6">
    <location>
        <begin position="440"/>
        <end position="543"/>
    </location>
</feature>
<sequence>MVMRLDKNILFYGDNLDILCRYIKEYSVDLVYLDPPFNSNQNFNVLFEEKDGTSSKAQIKAFEDTWHWDDEAARAYEQAVLNPNGKVSRFMQAIRAFLGESDMLAYISMMAPRLVELHRVLKQTGSIYLHCDPTASHYLKLLMDSIFGQEQFRSEIIWRRTGSHNKMKRFAPIHDTILFYTKTNNFNWNYPKKPYMKGHVKQYFILDEKGYRTNYYGNVLTGSGVRGGESGKPWRGIDPSAKGRHWAIPGALIEDLDEDISKLSQHQKLDRLLELGYITIEDGQAWPIYERYIRETDGQPLPDVWAFQPYTSGTVFGTNLGIDEDVRWLTPQDQERLGYPTQKPEGLLERIIKASSNEGDTILDPFCGCGTSIATAQKLRRNWVGIDVTHLAIALIRHRLQKGFGEQIKYQVKGEPTSLPDAEELARQDPYQFQWWALGLVGARPNEQKKGADKGIDGRLYFHDSDKKKTKQIIFSVKAGNVSVAHVRELWGVIEREKADMGVMITLQKPTQPMRKESASAGFFYALNGQFPRIQIITIRELLEGRKINYPGILSLFNF</sequence>
<name>A0A4P6EW51_9BACL</name>
<protein>
    <submittedName>
        <fullName evidence="7">Site-specific DNA-methyltransferase</fullName>
    </submittedName>
</protein>
<dbReference type="SUPFAM" id="SSF53335">
    <property type="entry name" value="S-adenosyl-L-methionine-dependent methyltransferases"/>
    <property type="match status" value="1"/>
</dbReference>
<dbReference type="Pfam" id="PF01555">
    <property type="entry name" value="N6_N4_Mtase"/>
    <property type="match status" value="1"/>
</dbReference>
<dbReference type="GO" id="GO:0009307">
    <property type="term" value="P:DNA restriction-modification system"/>
    <property type="evidence" value="ECO:0007669"/>
    <property type="project" value="UniProtKB-KW"/>
</dbReference>
<dbReference type="PRINTS" id="PR00508">
    <property type="entry name" value="S21N4MTFRASE"/>
</dbReference>
<dbReference type="GO" id="GO:0032259">
    <property type="term" value="P:methylation"/>
    <property type="evidence" value="ECO:0007669"/>
    <property type="project" value="UniProtKB-KW"/>
</dbReference>
<evidence type="ECO:0000256" key="2">
    <source>
        <dbReference type="ARBA" id="ARBA00022603"/>
    </source>
</evidence>
<evidence type="ECO:0000313" key="7">
    <source>
        <dbReference type="EMBL" id="QAY67292.1"/>
    </source>
</evidence>
<dbReference type="InterPro" id="IPR002941">
    <property type="entry name" value="DNA_methylase_N4/N6"/>
</dbReference>
<organism evidence="7 8">
    <name type="scientific">Paenibacillus protaetiae</name>
    <dbReference type="NCBI Taxonomy" id="2509456"/>
    <lineage>
        <taxon>Bacteria</taxon>
        <taxon>Bacillati</taxon>
        <taxon>Bacillota</taxon>
        <taxon>Bacilli</taxon>
        <taxon>Bacillales</taxon>
        <taxon>Paenibacillaceae</taxon>
        <taxon>Paenibacillus</taxon>
    </lineage>
</organism>
<dbReference type="PROSITE" id="PS00092">
    <property type="entry name" value="N6_MTASE"/>
    <property type="match status" value="1"/>
</dbReference>
<dbReference type="GO" id="GO:0008170">
    <property type="term" value="F:N-methyltransferase activity"/>
    <property type="evidence" value="ECO:0007669"/>
    <property type="project" value="InterPro"/>
</dbReference>
<proteinExistence type="inferred from homology"/>
<dbReference type="KEGG" id="pprt:ET464_13675"/>
<keyword evidence="4" id="KW-0680">Restriction system</keyword>
<dbReference type="Proteomes" id="UP000293568">
    <property type="component" value="Chromosome"/>
</dbReference>
<gene>
    <name evidence="7" type="ORF">ET464_13675</name>
</gene>
<evidence type="ECO:0000256" key="3">
    <source>
        <dbReference type="ARBA" id="ARBA00022679"/>
    </source>
</evidence>
<dbReference type="OrthoDB" id="9800801at2"/>
<dbReference type="InterPro" id="IPR002052">
    <property type="entry name" value="DNA_methylase_N6_adenine_CS"/>
</dbReference>
<reference evidence="7 8" key="1">
    <citation type="submission" date="2019-01" db="EMBL/GenBank/DDBJ databases">
        <title>Genome sequencing of strain FW100M-2.</title>
        <authorList>
            <person name="Heo J."/>
            <person name="Kim S.-J."/>
            <person name="Kim J.-S."/>
            <person name="Hong S.-B."/>
            <person name="Kwon S.-W."/>
        </authorList>
    </citation>
    <scope>NUCLEOTIDE SEQUENCE [LARGE SCALE GENOMIC DNA]</scope>
    <source>
        <strain evidence="7 8">FW100M-2</strain>
    </source>
</reference>
<dbReference type="Pfam" id="PF22722">
    <property type="entry name" value="NA-iREase1"/>
    <property type="match status" value="1"/>
</dbReference>
<evidence type="ECO:0000259" key="6">
    <source>
        <dbReference type="Pfam" id="PF22722"/>
    </source>
</evidence>
<dbReference type="InterPro" id="IPR054557">
    <property type="entry name" value="NA-iREase1_dom"/>
</dbReference>
<keyword evidence="3 7" id="KW-0808">Transferase</keyword>
<keyword evidence="2 7" id="KW-0489">Methyltransferase</keyword>
<evidence type="ECO:0000313" key="8">
    <source>
        <dbReference type="Proteomes" id="UP000293568"/>
    </source>
</evidence>
<keyword evidence="8" id="KW-1185">Reference proteome</keyword>
<dbReference type="EMBL" id="CP035492">
    <property type="protein sequence ID" value="QAY67292.1"/>
    <property type="molecule type" value="Genomic_DNA"/>
</dbReference>
<evidence type="ECO:0000256" key="4">
    <source>
        <dbReference type="ARBA" id="ARBA00022747"/>
    </source>
</evidence>
<dbReference type="GO" id="GO:0003677">
    <property type="term" value="F:DNA binding"/>
    <property type="evidence" value="ECO:0007669"/>
    <property type="project" value="InterPro"/>
</dbReference>
<evidence type="ECO:0000256" key="1">
    <source>
        <dbReference type="ARBA" id="ARBA00006594"/>
    </source>
</evidence>
<feature type="domain" description="DNA methylase N-4/N-6" evidence="5">
    <location>
        <begin position="28"/>
        <end position="390"/>
    </location>
</feature>
<evidence type="ECO:0000259" key="5">
    <source>
        <dbReference type="Pfam" id="PF01555"/>
    </source>
</evidence>
<dbReference type="InterPro" id="IPR001091">
    <property type="entry name" value="RM_Methyltransferase"/>
</dbReference>